<evidence type="ECO:0000313" key="2">
    <source>
        <dbReference type="Proteomes" id="UP000438914"/>
    </source>
</evidence>
<sequence length="308" mass="36592">MEVRDIFELRKEGRTEEAYRAILQIYAIHQGPHTNLCMFWCTNDLFKMRVREKRIDEARKLLYQLTQLYPHIQDRLLMGNRAIVNAALTLDKNIDNFNLVYFMPFFNRMTEADWQPYIAQGHSVPSLGQQVVNHLLKNLPQRDTKYVDTIADLFRTALKKSPYYKENLRHLAQMHTLFGKKKEAVDTYKKLLRRHHDSYLYAELAKLIYNPSEKIALYSMAVTMQRKEEYRAKYHLELAALMQDTLPARAAYELQCYFGIRQRHQQHITAFAKRLMDKLKTAKPVKDEDERLMYLRAKAVVNKLIDNE</sequence>
<organism evidence="1 2">
    <name type="scientific">Hallella mizrahii</name>
    <dbReference type="NCBI Taxonomy" id="2606637"/>
    <lineage>
        <taxon>Bacteria</taxon>
        <taxon>Pseudomonadati</taxon>
        <taxon>Bacteroidota</taxon>
        <taxon>Bacteroidia</taxon>
        <taxon>Bacteroidales</taxon>
        <taxon>Prevotellaceae</taxon>
        <taxon>Hallella</taxon>
    </lineage>
</organism>
<dbReference type="AlphaFoldDB" id="A0A7K0KKJ3"/>
<evidence type="ECO:0000313" key="1">
    <source>
        <dbReference type="EMBL" id="MST85970.1"/>
    </source>
</evidence>
<accession>A0A7K0KKJ3</accession>
<reference evidence="1 2" key="1">
    <citation type="submission" date="2019-08" db="EMBL/GenBank/DDBJ databases">
        <title>In-depth cultivation of the pig gut microbiome towards novel bacterial diversity and tailored functional studies.</title>
        <authorList>
            <person name="Wylensek D."/>
            <person name="Hitch T.C.A."/>
            <person name="Clavel T."/>
        </authorList>
    </citation>
    <scope>NUCLEOTIDE SEQUENCE [LARGE SCALE GENOMIC DNA]</scope>
    <source>
        <strain evidence="1 2">LKV-178-WT-2A</strain>
    </source>
</reference>
<gene>
    <name evidence="1" type="ORF">FYJ73_15085</name>
</gene>
<protein>
    <submittedName>
        <fullName evidence="1">Tetratricopeptide repeat protein</fullName>
    </submittedName>
</protein>
<dbReference type="InterPro" id="IPR011990">
    <property type="entry name" value="TPR-like_helical_dom_sf"/>
</dbReference>
<comment type="caution">
    <text evidence="1">The sequence shown here is derived from an EMBL/GenBank/DDBJ whole genome shotgun (WGS) entry which is preliminary data.</text>
</comment>
<dbReference type="RefSeq" id="WP_154535566.1">
    <property type="nucleotide sequence ID" value="NZ_VUNG01000068.1"/>
</dbReference>
<keyword evidence="2" id="KW-1185">Reference proteome</keyword>
<name>A0A7K0KKJ3_9BACT</name>
<dbReference type="Proteomes" id="UP000438914">
    <property type="component" value="Unassembled WGS sequence"/>
</dbReference>
<dbReference type="Gene3D" id="1.25.40.10">
    <property type="entry name" value="Tetratricopeptide repeat domain"/>
    <property type="match status" value="1"/>
</dbReference>
<dbReference type="EMBL" id="VUNG01000068">
    <property type="protein sequence ID" value="MST85970.1"/>
    <property type="molecule type" value="Genomic_DNA"/>
</dbReference>
<dbReference type="InterPro" id="IPR054283">
    <property type="entry name" value="DUF7017"/>
</dbReference>
<dbReference type="Pfam" id="PF22860">
    <property type="entry name" value="DUF7017"/>
    <property type="match status" value="1"/>
</dbReference>
<dbReference type="SUPFAM" id="SSF48452">
    <property type="entry name" value="TPR-like"/>
    <property type="match status" value="1"/>
</dbReference>
<proteinExistence type="predicted"/>